<evidence type="ECO:0000256" key="1">
    <source>
        <dbReference type="SAM" id="SignalP"/>
    </source>
</evidence>
<dbReference type="NCBIfam" id="TIGR04131">
    <property type="entry name" value="Bac_Flav_CTERM"/>
    <property type="match status" value="1"/>
</dbReference>
<evidence type="ECO:0000313" key="3">
    <source>
        <dbReference type="Proteomes" id="UP000295668"/>
    </source>
</evidence>
<dbReference type="InterPro" id="IPR026341">
    <property type="entry name" value="T9SS_type_B"/>
</dbReference>
<keyword evidence="3" id="KW-1185">Reference proteome</keyword>
<gene>
    <name evidence="2" type="ORF">EZJ43_07425</name>
</gene>
<dbReference type="InterPro" id="IPR013783">
    <property type="entry name" value="Ig-like_fold"/>
</dbReference>
<dbReference type="Pfam" id="PF13585">
    <property type="entry name" value="CHU_C"/>
    <property type="match status" value="1"/>
</dbReference>
<keyword evidence="1" id="KW-0732">Signal</keyword>
<dbReference type="RefSeq" id="WP_133262077.1">
    <property type="nucleotide sequence ID" value="NZ_SJCY01000004.1"/>
</dbReference>
<proteinExistence type="predicted"/>
<feature type="chain" id="PRO_5020683825" evidence="1">
    <location>
        <begin position="20"/>
        <end position="633"/>
    </location>
</feature>
<dbReference type="Gene3D" id="2.60.40.10">
    <property type="entry name" value="Immunoglobulins"/>
    <property type="match status" value="1"/>
</dbReference>
<reference evidence="2 3" key="1">
    <citation type="submission" date="2019-02" db="EMBL/GenBank/DDBJ databases">
        <title>Pedobacter sp. nov., a novel speices isolated from soil of pinguins habitat in Antarcitica.</title>
        <authorList>
            <person name="He R.-H."/>
        </authorList>
    </citation>
    <scope>NUCLEOTIDE SEQUENCE [LARGE SCALE GENOMIC DNA]</scope>
    <source>
        <strain evidence="2 3">E01020</strain>
    </source>
</reference>
<name>A0A4R5MKT9_9SPHI</name>
<accession>A0A4R5MKT9</accession>
<dbReference type="OrthoDB" id="1652165at2"/>
<dbReference type="Gene3D" id="2.60.120.260">
    <property type="entry name" value="Galactose-binding domain-like"/>
    <property type="match status" value="1"/>
</dbReference>
<sequence>MLRLQLILIFVYAFTFVKAQQVCTGNLGDPIIEAGSDFGRGTQTFGNPTPANTTYQYIAGTPQDGFYTLAKTTAGMNTAWHQNITNHTPNDPNGYMMVVNASYTQDIFFKTTVRDLCPNTTYEFASYIINILNRSGIKPNIKFTIENDGIEIPGGFTTGDIPESATPQWQKYGTTFTTPANMGTITLTMSNVNPGGNGNDVALDDITFRPCGPVISPALRGTNATTASFCEGNDMTFNIDALQPVGFTDVAFQWQKQTNNEWVDIPGATQKDYVVQFTNAVVGDYHYRLAAAERINIGSLKCRVVSAPIDFFVKSLPIAKASNGGPYCAGDEIQLRAEGGDHYQWTGPNNYTSTDQNPIILNATTAMQGIYSVTVSLNGCTAPANTELQILDRVVGSTNFSSVDICENTGITLKAFGGTQYTWMPATGLSNLNSDETFASPKDSTIYQVKISNGVCYEMKEIKVNVLKNAMADAGDDKKIFAGSSVTLNGKISGDEVTYFWSPADFLDDPTKLNPIATPKYDITYTLNVISKCVSSTDAVFIKVYPDILIPNSFSPNGDGFNDTWNIPAAGAFPNPKLKIVNRYGALVYQSVGFYKPWDGKLNGKDLPVGTYYYTIYFNEDFKTYSGWVFLTR</sequence>
<organism evidence="2 3">
    <name type="scientific">Pedobacter changchengzhani</name>
    <dbReference type="NCBI Taxonomy" id="2529274"/>
    <lineage>
        <taxon>Bacteria</taxon>
        <taxon>Pseudomonadati</taxon>
        <taxon>Bacteroidota</taxon>
        <taxon>Sphingobacteriia</taxon>
        <taxon>Sphingobacteriales</taxon>
        <taxon>Sphingobacteriaceae</taxon>
        <taxon>Pedobacter</taxon>
    </lineage>
</organism>
<evidence type="ECO:0000313" key="2">
    <source>
        <dbReference type="EMBL" id="TDG36347.1"/>
    </source>
</evidence>
<feature type="signal peptide" evidence="1">
    <location>
        <begin position="1"/>
        <end position="19"/>
    </location>
</feature>
<dbReference type="Proteomes" id="UP000295668">
    <property type="component" value="Unassembled WGS sequence"/>
</dbReference>
<protein>
    <submittedName>
        <fullName evidence="2">Gliding motility-associated C-terminal domain-containing protein</fullName>
    </submittedName>
</protein>
<comment type="caution">
    <text evidence="2">The sequence shown here is derived from an EMBL/GenBank/DDBJ whole genome shotgun (WGS) entry which is preliminary data.</text>
</comment>
<dbReference type="EMBL" id="SJCY01000004">
    <property type="protein sequence ID" value="TDG36347.1"/>
    <property type="molecule type" value="Genomic_DNA"/>
</dbReference>
<dbReference type="AlphaFoldDB" id="A0A4R5MKT9"/>